<gene>
    <name evidence="1" type="ORF">B0H64DRAFT_383315</name>
</gene>
<proteinExistence type="predicted"/>
<evidence type="ECO:0000313" key="1">
    <source>
        <dbReference type="EMBL" id="KAK3301360.1"/>
    </source>
</evidence>
<sequence length="153" mass="17147">MAKKGPKPNGASVCRRFAINHSIGRRLVCKRTNSGTSRYRRLRGVFGGNENPPVSAFRTLARVGGVLCLVSISILISPCQRITSRLIIALLRASKLLLNICKPLKSLKPLRNCPRILLRVISLDREYLRFARDSRHLDLGLVHPLTRSLVLWA</sequence>
<keyword evidence="2" id="KW-1185">Reference proteome</keyword>
<evidence type="ECO:0000313" key="2">
    <source>
        <dbReference type="Proteomes" id="UP001278766"/>
    </source>
</evidence>
<accession>A0AAE0HRG5</accession>
<dbReference type="Proteomes" id="UP001278766">
    <property type="component" value="Unassembled WGS sequence"/>
</dbReference>
<reference evidence="1" key="1">
    <citation type="journal article" date="2023" name="Mol. Phylogenet. Evol.">
        <title>Genome-scale phylogeny and comparative genomics of the fungal order Sordariales.</title>
        <authorList>
            <person name="Hensen N."/>
            <person name="Bonometti L."/>
            <person name="Westerberg I."/>
            <person name="Brannstrom I.O."/>
            <person name="Guillou S."/>
            <person name="Cros-Aarteil S."/>
            <person name="Calhoun S."/>
            <person name="Haridas S."/>
            <person name="Kuo A."/>
            <person name="Mondo S."/>
            <person name="Pangilinan J."/>
            <person name="Riley R."/>
            <person name="LaButti K."/>
            <person name="Andreopoulos B."/>
            <person name="Lipzen A."/>
            <person name="Chen C."/>
            <person name="Yan M."/>
            <person name="Daum C."/>
            <person name="Ng V."/>
            <person name="Clum A."/>
            <person name="Steindorff A."/>
            <person name="Ohm R.A."/>
            <person name="Martin F."/>
            <person name="Silar P."/>
            <person name="Natvig D.O."/>
            <person name="Lalanne C."/>
            <person name="Gautier V."/>
            <person name="Ament-Velasquez S.L."/>
            <person name="Kruys A."/>
            <person name="Hutchinson M.I."/>
            <person name="Powell A.J."/>
            <person name="Barry K."/>
            <person name="Miller A.N."/>
            <person name="Grigoriev I.V."/>
            <person name="Debuchy R."/>
            <person name="Gladieux P."/>
            <person name="Hiltunen Thoren M."/>
            <person name="Johannesson H."/>
        </authorList>
    </citation>
    <scope>NUCLEOTIDE SEQUENCE</scope>
    <source>
        <strain evidence="1">CBS 168.71</strain>
    </source>
</reference>
<reference evidence="1" key="2">
    <citation type="submission" date="2023-06" db="EMBL/GenBank/DDBJ databases">
        <authorList>
            <consortium name="Lawrence Berkeley National Laboratory"/>
            <person name="Haridas S."/>
            <person name="Hensen N."/>
            <person name="Bonometti L."/>
            <person name="Westerberg I."/>
            <person name="Brannstrom I.O."/>
            <person name="Guillou S."/>
            <person name="Cros-Aarteil S."/>
            <person name="Calhoun S."/>
            <person name="Kuo A."/>
            <person name="Mondo S."/>
            <person name="Pangilinan J."/>
            <person name="Riley R."/>
            <person name="Labutti K."/>
            <person name="Andreopoulos B."/>
            <person name="Lipzen A."/>
            <person name="Chen C."/>
            <person name="Yanf M."/>
            <person name="Daum C."/>
            <person name="Ng V."/>
            <person name="Clum A."/>
            <person name="Steindorff A."/>
            <person name="Ohm R."/>
            <person name="Martin F."/>
            <person name="Silar P."/>
            <person name="Natvig D."/>
            <person name="Lalanne C."/>
            <person name="Gautier V."/>
            <person name="Ament-Velasquez S.L."/>
            <person name="Kruys A."/>
            <person name="Hutchinson M.I."/>
            <person name="Powell A.J."/>
            <person name="Barry K."/>
            <person name="Miller A.N."/>
            <person name="Grigoriev I.V."/>
            <person name="Debuchy R."/>
            <person name="Gladieux P."/>
            <person name="Thoren M.H."/>
            <person name="Johannesson H."/>
        </authorList>
    </citation>
    <scope>NUCLEOTIDE SEQUENCE</scope>
    <source>
        <strain evidence="1">CBS 168.71</strain>
    </source>
</reference>
<organism evidence="1 2">
    <name type="scientific">Chaetomium fimeti</name>
    <dbReference type="NCBI Taxonomy" id="1854472"/>
    <lineage>
        <taxon>Eukaryota</taxon>
        <taxon>Fungi</taxon>
        <taxon>Dikarya</taxon>
        <taxon>Ascomycota</taxon>
        <taxon>Pezizomycotina</taxon>
        <taxon>Sordariomycetes</taxon>
        <taxon>Sordariomycetidae</taxon>
        <taxon>Sordariales</taxon>
        <taxon>Chaetomiaceae</taxon>
        <taxon>Chaetomium</taxon>
    </lineage>
</organism>
<name>A0AAE0HRG5_9PEZI</name>
<protein>
    <submittedName>
        <fullName evidence="1">Uncharacterized protein</fullName>
    </submittedName>
</protein>
<comment type="caution">
    <text evidence="1">The sequence shown here is derived from an EMBL/GenBank/DDBJ whole genome shotgun (WGS) entry which is preliminary data.</text>
</comment>
<dbReference type="AlphaFoldDB" id="A0AAE0HRG5"/>
<dbReference type="GeneID" id="87839891"/>
<dbReference type="RefSeq" id="XP_062664874.1">
    <property type="nucleotide sequence ID" value="XM_062802943.1"/>
</dbReference>
<dbReference type="EMBL" id="JAUEPN010000001">
    <property type="protein sequence ID" value="KAK3301360.1"/>
    <property type="molecule type" value="Genomic_DNA"/>
</dbReference>